<sequence length="42" mass="4843">MWWRHPVLIISIPAIDPSKSQRFIPNPSIQYELGAEHKGLDT</sequence>
<dbReference type="EMBL" id="LECT01000015">
    <property type="protein sequence ID" value="KLU06494.1"/>
    <property type="molecule type" value="Genomic_DNA"/>
</dbReference>
<reference evidence="1" key="1">
    <citation type="submission" date="2015-05" db="EMBL/GenBank/DDBJ databases">
        <title>Permanent draft genome of Rhodopirellula islandicus K833.</title>
        <authorList>
            <person name="Kizina J."/>
            <person name="Richter M."/>
            <person name="Glockner F.O."/>
            <person name="Harder J."/>
        </authorList>
    </citation>
    <scope>NUCLEOTIDE SEQUENCE [LARGE SCALE GENOMIC DNA]</scope>
    <source>
        <strain evidence="1">K833</strain>
    </source>
</reference>
<organism evidence="1 2">
    <name type="scientific">Rhodopirellula islandica</name>
    <dbReference type="NCBI Taxonomy" id="595434"/>
    <lineage>
        <taxon>Bacteria</taxon>
        <taxon>Pseudomonadati</taxon>
        <taxon>Planctomycetota</taxon>
        <taxon>Planctomycetia</taxon>
        <taxon>Pirellulales</taxon>
        <taxon>Pirellulaceae</taxon>
        <taxon>Rhodopirellula</taxon>
    </lineage>
</organism>
<comment type="caution">
    <text evidence="1">The sequence shown here is derived from an EMBL/GenBank/DDBJ whole genome shotgun (WGS) entry which is preliminary data.</text>
</comment>
<accession>A0A0J1ELU2</accession>
<dbReference type="Proteomes" id="UP000036367">
    <property type="component" value="Unassembled WGS sequence"/>
</dbReference>
<protein>
    <submittedName>
        <fullName evidence="1">Uncharacterized protein</fullName>
    </submittedName>
</protein>
<evidence type="ECO:0000313" key="2">
    <source>
        <dbReference type="Proteomes" id="UP000036367"/>
    </source>
</evidence>
<dbReference type="AlphaFoldDB" id="A0A0J1ELU2"/>
<gene>
    <name evidence="1" type="ORF">RISK_001705</name>
</gene>
<evidence type="ECO:0000313" key="1">
    <source>
        <dbReference type="EMBL" id="KLU06494.1"/>
    </source>
</evidence>
<keyword evidence="2" id="KW-1185">Reference proteome</keyword>
<name>A0A0J1ELU2_RHOIS</name>
<dbReference type="STRING" id="595434.RISK_001705"/>
<proteinExistence type="predicted"/>